<dbReference type="CDD" id="cd00081">
    <property type="entry name" value="Hint"/>
    <property type="match status" value="1"/>
</dbReference>
<dbReference type="InterPro" id="IPR016136">
    <property type="entry name" value="DNA_helicase_N/primase_C"/>
</dbReference>
<evidence type="ECO:0000256" key="7">
    <source>
        <dbReference type="ARBA" id="ARBA00022759"/>
    </source>
</evidence>
<dbReference type="GO" id="GO:0006314">
    <property type="term" value="P:intron homing"/>
    <property type="evidence" value="ECO:0007669"/>
    <property type="project" value="UniProtKB-KW"/>
</dbReference>
<dbReference type="InterPro" id="IPR027434">
    <property type="entry name" value="Homing_endonucl"/>
</dbReference>
<dbReference type="Pfam" id="PF14890">
    <property type="entry name" value="Intein_splicing"/>
    <property type="match status" value="1"/>
</dbReference>
<dbReference type="AlphaFoldDB" id="A0A2M6YCQ9"/>
<keyword evidence="8 19" id="KW-0378">Hydrolase</keyword>
<dbReference type="CDD" id="cd00984">
    <property type="entry name" value="DnaB_C"/>
    <property type="match status" value="1"/>
</dbReference>
<dbReference type="GO" id="GO:0005524">
    <property type="term" value="F:ATP binding"/>
    <property type="evidence" value="ECO:0007669"/>
    <property type="project" value="UniProtKB-UniRule"/>
</dbReference>
<evidence type="ECO:0000256" key="11">
    <source>
        <dbReference type="ARBA" id="ARBA00022840"/>
    </source>
</evidence>
<dbReference type="GO" id="GO:0016539">
    <property type="term" value="P:intein-mediated protein splicing"/>
    <property type="evidence" value="ECO:0007669"/>
    <property type="project" value="InterPro"/>
</dbReference>
<keyword evidence="10" id="KW-0068">Autocatalytic cleavage</keyword>
<dbReference type="SMART" id="SM00382">
    <property type="entry name" value="AAA"/>
    <property type="match status" value="1"/>
</dbReference>
<evidence type="ECO:0000256" key="13">
    <source>
        <dbReference type="ARBA" id="ARBA00023000"/>
    </source>
</evidence>
<comment type="function">
    <text evidence="16 19">The intein is an endonuclease.</text>
</comment>
<dbReference type="NCBIfam" id="NF005852">
    <property type="entry name" value="PRK07773.1"/>
    <property type="match status" value="1"/>
</dbReference>
<dbReference type="PROSITE" id="PS50817">
    <property type="entry name" value="INTEIN_N_TER"/>
    <property type="match status" value="1"/>
</dbReference>
<dbReference type="GO" id="GO:0003677">
    <property type="term" value="F:DNA binding"/>
    <property type="evidence" value="ECO:0007669"/>
    <property type="project" value="UniProtKB-UniRule"/>
</dbReference>
<keyword evidence="11 19" id="KW-0067">ATP-binding</keyword>
<feature type="domain" description="SF4 helicase" evidence="21">
    <location>
        <begin position="815"/>
        <end position="875"/>
    </location>
</feature>
<organism evidence="22 23">
    <name type="scientific">Candidatus Berkelbacteria bacterium CG08_land_8_20_14_0_20_39_8</name>
    <dbReference type="NCBI Taxonomy" id="1974511"/>
    <lineage>
        <taxon>Bacteria</taxon>
        <taxon>Candidatus Berkelbacteria</taxon>
    </lineage>
</organism>
<keyword evidence="7" id="KW-0255">Endonuclease</keyword>
<dbReference type="Pfam" id="PF03796">
    <property type="entry name" value="DnaB_C"/>
    <property type="match status" value="1"/>
</dbReference>
<evidence type="ECO:0000256" key="9">
    <source>
        <dbReference type="ARBA" id="ARBA00022806"/>
    </source>
</evidence>
<keyword evidence="6 19" id="KW-0547">Nucleotide-binding</keyword>
<dbReference type="EMBL" id="PEXI01000029">
    <property type="protein sequence ID" value="PIU24479.1"/>
    <property type="molecule type" value="Genomic_DNA"/>
</dbReference>
<dbReference type="InterPro" id="IPR006142">
    <property type="entry name" value="INTEIN"/>
</dbReference>
<dbReference type="GO" id="GO:0016887">
    <property type="term" value="F:ATP hydrolysis activity"/>
    <property type="evidence" value="ECO:0007669"/>
    <property type="project" value="RHEA"/>
</dbReference>
<dbReference type="PRINTS" id="PR00379">
    <property type="entry name" value="INTEIN"/>
</dbReference>
<keyword evidence="12" id="KW-0404">Intron homing</keyword>
<evidence type="ECO:0000256" key="15">
    <source>
        <dbReference type="ARBA" id="ARBA00023235"/>
    </source>
</evidence>
<dbReference type="InterPro" id="IPR003587">
    <property type="entry name" value="Hint_dom_N"/>
</dbReference>
<dbReference type="SMART" id="SM00305">
    <property type="entry name" value="HintC"/>
    <property type="match status" value="1"/>
</dbReference>
<comment type="similarity">
    <text evidence="1 19">Belongs to the helicase family. DnaB subfamily.</text>
</comment>
<dbReference type="SMART" id="SM00306">
    <property type="entry name" value="HintN"/>
    <property type="match status" value="1"/>
</dbReference>
<dbReference type="FunFam" id="1.10.860.10:FF:000001">
    <property type="entry name" value="Replicative DNA helicase"/>
    <property type="match status" value="1"/>
</dbReference>
<dbReference type="NCBIfam" id="TIGR01443">
    <property type="entry name" value="intein_Cterm"/>
    <property type="match status" value="1"/>
</dbReference>
<dbReference type="Proteomes" id="UP000229896">
    <property type="component" value="Unassembled WGS sequence"/>
</dbReference>
<dbReference type="GO" id="GO:0043139">
    <property type="term" value="F:5'-3' DNA helicase activity"/>
    <property type="evidence" value="ECO:0007669"/>
    <property type="project" value="UniProtKB-EC"/>
</dbReference>
<dbReference type="InterPro" id="IPR004860">
    <property type="entry name" value="LAGLIDADG_dom"/>
</dbReference>
<dbReference type="PROSITE" id="PS50819">
    <property type="entry name" value="INTEIN_ENDONUCLEASE"/>
    <property type="match status" value="1"/>
</dbReference>
<dbReference type="Gene3D" id="3.40.50.300">
    <property type="entry name" value="P-loop containing nucleotide triphosphate hydrolases"/>
    <property type="match status" value="2"/>
</dbReference>
<dbReference type="SUPFAM" id="SSF51294">
    <property type="entry name" value="Hedgehog/intein (Hint) domain"/>
    <property type="match status" value="1"/>
</dbReference>
<accession>A0A2M6YCQ9</accession>
<evidence type="ECO:0000256" key="8">
    <source>
        <dbReference type="ARBA" id="ARBA00022801"/>
    </source>
</evidence>
<protein>
    <recommendedName>
        <fullName evidence="18 19">Replicative DNA helicase</fullName>
        <ecNumber evidence="18 19">5.6.2.3</ecNumber>
    </recommendedName>
</protein>
<evidence type="ECO:0000256" key="19">
    <source>
        <dbReference type="RuleBase" id="RU362085"/>
    </source>
</evidence>
<dbReference type="Gene3D" id="3.10.28.10">
    <property type="entry name" value="Homing endonucleases"/>
    <property type="match status" value="1"/>
</dbReference>
<evidence type="ECO:0000256" key="6">
    <source>
        <dbReference type="ARBA" id="ARBA00022741"/>
    </source>
</evidence>
<reference evidence="23" key="1">
    <citation type="submission" date="2017-09" db="EMBL/GenBank/DDBJ databases">
        <title>Depth-based differentiation of microbial function through sediment-hosted aquifers and enrichment of novel symbionts in the deep terrestrial subsurface.</title>
        <authorList>
            <person name="Probst A.J."/>
            <person name="Ladd B."/>
            <person name="Jarett J.K."/>
            <person name="Geller-Mcgrath D.E."/>
            <person name="Sieber C.M.K."/>
            <person name="Emerson J.B."/>
            <person name="Anantharaman K."/>
            <person name="Thomas B.C."/>
            <person name="Malmstrom R."/>
            <person name="Stieglmeier M."/>
            <person name="Klingl A."/>
            <person name="Woyke T."/>
            <person name="Ryan C.M."/>
            <person name="Banfield J.F."/>
        </authorList>
    </citation>
    <scope>NUCLEOTIDE SEQUENCE [LARGE SCALE GENOMIC DNA]</scope>
</reference>
<comment type="caution">
    <text evidence="22">The sequence shown here is derived from an EMBL/GenBank/DDBJ whole genome shotgun (WGS) entry which is preliminary data.</text>
</comment>
<evidence type="ECO:0000259" key="21">
    <source>
        <dbReference type="PROSITE" id="PS51199"/>
    </source>
</evidence>
<evidence type="ECO:0000256" key="17">
    <source>
        <dbReference type="ARBA" id="ARBA00048954"/>
    </source>
</evidence>
<comment type="function">
    <text evidence="19">The main replicative DNA helicase, it participates in initiation and elongation during chromosome replication. Travels ahead of the DNA replisome, separating dsDNA into templates for DNA synthesis. A processive ATP-dependent 5'-3' DNA helicase it has DNA-dependent ATPase activity.</text>
</comment>
<keyword evidence="14 19" id="KW-0238">DNA-binding</keyword>
<dbReference type="GO" id="GO:0004519">
    <property type="term" value="F:endonuclease activity"/>
    <property type="evidence" value="ECO:0007669"/>
    <property type="project" value="UniProtKB-KW"/>
</dbReference>
<evidence type="ECO:0000256" key="4">
    <source>
        <dbReference type="ARBA" id="ARBA00022722"/>
    </source>
</evidence>
<dbReference type="SUPFAM" id="SSF52540">
    <property type="entry name" value="P-loop containing nucleoside triphosphate hydrolases"/>
    <property type="match status" value="2"/>
</dbReference>
<evidence type="ECO:0000259" key="20">
    <source>
        <dbReference type="PROSITE" id="PS50819"/>
    </source>
</evidence>
<gene>
    <name evidence="22" type="ORF">COT12_00815</name>
</gene>
<keyword evidence="5" id="KW-0677">Repeat</keyword>
<dbReference type="InterPro" id="IPR006141">
    <property type="entry name" value="Intein_N"/>
</dbReference>
<dbReference type="InterPro" id="IPR036844">
    <property type="entry name" value="Hint_dom_sf"/>
</dbReference>
<dbReference type="Pfam" id="PF14528">
    <property type="entry name" value="LAGLIDADG_3"/>
    <property type="match status" value="1"/>
</dbReference>
<dbReference type="Pfam" id="PF00772">
    <property type="entry name" value="DnaB"/>
    <property type="match status" value="1"/>
</dbReference>
<evidence type="ECO:0000256" key="2">
    <source>
        <dbReference type="ARBA" id="ARBA00022515"/>
    </source>
</evidence>
<dbReference type="GO" id="GO:0005829">
    <property type="term" value="C:cytosol"/>
    <property type="evidence" value="ECO:0007669"/>
    <property type="project" value="TreeGrafter"/>
</dbReference>
<evidence type="ECO:0000313" key="23">
    <source>
        <dbReference type="Proteomes" id="UP000229896"/>
    </source>
</evidence>
<dbReference type="GO" id="GO:0006269">
    <property type="term" value="P:DNA replication, synthesis of primer"/>
    <property type="evidence" value="ECO:0007669"/>
    <property type="project" value="UniProtKB-UniRule"/>
</dbReference>
<feature type="domain" description="DOD-type homing endonuclease" evidence="20">
    <location>
        <begin position="567"/>
        <end position="651"/>
    </location>
</feature>
<evidence type="ECO:0000256" key="12">
    <source>
        <dbReference type="ARBA" id="ARBA00022886"/>
    </source>
</evidence>
<keyword evidence="13" id="KW-0651">Protein splicing</keyword>
<keyword evidence="4" id="KW-0540">Nuclease</keyword>
<evidence type="ECO:0000256" key="14">
    <source>
        <dbReference type="ARBA" id="ARBA00023125"/>
    </source>
</evidence>
<keyword evidence="2 19" id="KW-0639">Primosome</keyword>
<evidence type="ECO:0000256" key="18">
    <source>
        <dbReference type="NCBIfam" id="TIGR00665"/>
    </source>
</evidence>
<evidence type="ECO:0000256" key="16">
    <source>
        <dbReference type="ARBA" id="ARBA00044940"/>
    </source>
</evidence>
<keyword evidence="9 19" id="KW-0347">Helicase</keyword>
<sequence>MAKKKSNNKIPGAKLPPQNLKAENAVIGALLIDKDAILTVAEILTPEDFYDDRNGTIYRAILSLFEKRTPIDMVTLTDQLEKENDLTNIGGGSHIVSIVNSTPSAANVAHWANIVRNKAILRRLITSAVTITELGFEEDEDVSAVLDKAEQSLFAVSEKFFRQKFIPIKDILTEAFDRIDKIHKEKGALRGLPTGFRDLDAKLAGLQKADLLILAARPSMGKTSLALNIAEQISVEDKVPVAFFSLEMSKEQLVDRLISSQAGVDSWKLRTGNLSDDDFPKIGYAMGTLSEAPFFIDDSPGLTVTEIRAKARRLQMEHELGVIFVDYLQLIEGRSKSGDANRVQEISEISRSLKTLARELNVPVVALSQLSRAVEHRLDKRPQLSDLRESGCLAADTLIFNAENGSRRPIKELVGKKDLKILAVGKRNKLSVCHASKIFSTGRKKVFELFFASGKKIKATANHKFLTYGGWQRLDKLAVGDFLATPRIINFKSKKHRADFTDDQLVVLAHLISGGCYLRHQPLHYTSADKKSLDIVDRASSEAFGTINRLIKQKNCFHLYLSAPENLTRGKRNPIVKWLDKLGIFDQRSEQKRIPESVFQLEKSKIKLFLSHLFSTDGGITKSVGVWRLHYASKSLNLIYDVSHLLLRFGIHSRIKINRKKGYDPVYDLQISGVNDQLKFLDDIGIFGEKSKNVKLAIAELSSLNRNPNVDIAPKEVWLDIKQKFIALGWTTREFHSKMNWAYSGTQRYGNGLSRKRLGKIAEVLGDDQLSDLALSDLFWDKIKLIVPLGVEEVFDITVTSEHNFVANDILVHNSIEQDADVVMFIYRDDYYDENSEKKGISEILIRKHRNGPIGNVKLYFNAEQMRFRDLARQPKDSAANIEPED</sequence>
<dbReference type="NCBIfam" id="TIGR00665">
    <property type="entry name" value="DnaB"/>
    <property type="match status" value="1"/>
</dbReference>
<dbReference type="Gene3D" id="1.10.860.10">
    <property type="entry name" value="DNAb Helicase, Chain A"/>
    <property type="match status" value="1"/>
</dbReference>
<dbReference type="InterPro" id="IPR027417">
    <property type="entry name" value="P-loop_NTPase"/>
</dbReference>
<feature type="domain" description="SF4 helicase" evidence="21">
    <location>
        <begin position="185"/>
        <end position="391"/>
    </location>
</feature>
<dbReference type="PANTHER" id="PTHR30153">
    <property type="entry name" value="REPLICATIVE DNA HELICASE DNAB"/>
    <property type="match status" value="1"/>
</dbReference>
<comment type="catalytic activity">
    <reaction evidence="17 19">
        <text>ATP + H2O = ADP + phosphate + H(+)</text>
        <dbReference type="Rhea" id="RHEA:13065"/>
        <dbReference type="ChEBI" id="CHEBI:15377"/>
        <dbReference type="ChEBI" id="CHEBI:15378"/>
        <dbReference type="ChEBI" id="CHEBI:30616"/>
        <dbReference type="ChEBI" id="CHEBI:43474"/>
        <dbReference type="ChEBI" id="CHEBI:456216"/>
        <dbReference type="EC" id="5.6.2.3"/>
    </reaction>
</comment>
<dbReference type="PROSITE" id="PS50818">
    <property type="entry name" value="INTEIN_C_TER"/>
    <property type="match status" value="1"/>
</dbReference>
<keyword evidence="15" id="KW-0413">Isomerase</keyword>
<dbReference type="GO" id="GO:1990077">
    <property type="term" value="C:primosome complex"/>
    <property type="evidence" value="ECO:0007669"/>
    <property type="project" value="UniProtKB-UniRule"/>
</dbReference>
<dbReference type="SUPFAM" id="SSF48024">
    <property type="entry name" value="N-terminal domain of DnaB helicase"/>
    <property type="match status" value="1"/>
</dbReference>
<evidence type="ECO:0000313" key="22">
    <source>
        <dbReference type="EMBL" id="PIU24479.1"/>
    </source>
</evidence>
<evidence type="ECO:0000256" key="5">
    <source>
        <dbReference type="ARBA" id="ARBA00022737"/>
    </source>
</evidence>
<dbReference type="InterPro" id="IPR004042">
    <property type="entry name" value="Intein_endonuc_central"/>
</dbReference>
<dbReference type="InterPro" id="IPR003593">
    <property type="entry name" value="AAA+_ATPase"/>
</dbReference>
<dbReference type="InterPro" id="IPR036185">
    <property type="entry name" value="DNA_heli_DnaB-like_N_sf"/>
</dbReference>
<dbReference type="InterPro" id="IPR007694">
    <property type="entry name" value="DNA_helicase_DnaB-like_C"/>
</dbReference>
<name>A0A2M6YCQ9_9BACT</name>
<dbReference type="PANTHER" id="PTHR30153:SF2">
    <property type="entry name" value="REPLICATIVE DNA HELICASE"/>
    <property type="match status" value="1"/>
</dbReference>
<proteinExistence type="inferred from homology"/>
<dbReference type="PROSITE" id="PS51199">
    <property type="entry name" value="SF4_HELICASE"/>
    <property type="match status" value="2"/>
</dbReference>
<evidence type="ECO:0000256" key="1">
    <source>
        <dbReference type="ARBA" id="ARBA00008428"/>
    </source>
</evidence>
<dbReference type="EC" id="5.6.2.3" evidence="18 19"/>
<keyword evidence="3 19" id="KW-0235">DNA replication</keyword>
<dbReference type="SUPFAM" id="SSF55608">
    <property type="entry name" value="Homing endonucleases"/>
    <property type="match status" value="1"/>
</dbReference>
<evidence type="ECO:0000256" key="10">
    <source>
        <dbReference type="ARBA" id="ARBA00022813"/>
    </source>
</evidence>
<dbReference type="InterPro" id="IPR030934">
    <property type="entry name" value="Intein_C"/>
</dbReference>
<dbReference type="InterPro" id="IPR007692">
    <property type="entry name" value="DNA_helicase_DnaB"/>
</dbReference>
<evidence type="ECO:0000256" key="3">
    <source>
        <dbReference type="ARBA" id="ARBA00022705"/>
    </source>
</evidence>
<dbReference type="NCBIfam" id="TIGR01445">
    <property type="entry name" value="intein_Nterm"/>
    <property type="match status" value="1"/>
</dbReference>
<dbReference type="InterPro" id="IPR003586">
    <property type="entry name" value="Hint_dom_C"/>
</dbReference>
<dbReference type="InterPro" id="IPR007693">
    <property type="entry name" value="DNA_helicase_DnaB-like_N"/>
</dbReference>